<comment type="caution">
    <text evidence="2">The sequence shown here is derived from an EMBL/GenBank/DDBJ whole genome shotgun (WGS) entry which is preliminary data.</text>
</comment>
<evidence type="ECO:0000313" key="3">
    <source>
        <dbReference type="Proteomes" id="UP001530315"/>
    </source>
</evidence>
<reference evidence="2 3" key="1">
    <citation type="submission" date="2024-10" db="EMBL/GenBank/DDBJ databases">
        <title>Updated reference genomes for cyclostephanoid diatoms.</title>
        <authorList>
            <person name="Roberts W.R."/>
            <person name="Alverson A.J."/>
        </authorList>
    </citation>
    <scope>NUCLEOTIDE SEQUENCE [LARGE SCALE GENOMIC DNA]</scope>
    <source>
        <strain evidence="2 3">AJA276-08</strain>
    </source>
</reference>
<keyword evidence="3" id="KW-1185">Reference proteome</keyword>
<organism evidence="2 3">
    <name type="scientific">Stephanodiscus triporus</name>
    <dbReference type="NCBI Taxonomy" id="2934178"/>
    <lineage>
        <taxon>Eukaryota</taxon>
        <taxon>Sar</taxon>
        <taxon>Stramenopiles</taxon>
        <taxon>Ochrophyta</taxon>
        <taxon>Bacillariophyta</taxon>
        <taxon>Coscinodiscophyceae</taxon>
        <taxon>Thalassiosirophycidae</taxon>
        <taxon>Stephanodiscales</taxon>
        <taxon>Stephanodiscaceae</taxon>
        <taxon>Stephanodiscus</taxon>
    </lineage>
</organism>
<dbReference type="Proteomes" id="UP001530315">
    <property type="component" value="Unassembled WGS sequence"/>
</dbReference>
<accession>A0ABD3PXD7</accession>
<dbReference type="AlphaFoldDB" id="A0ABD3PXD7"/>
<dbReference type="EMBL" id="JALLAZ020000538">
    <property type="protein sequence ID" value="KAL3792833.1"/>
    <property type="molecule type" value="Genomic_DNA"/>
</dbReference>
<protein>
    <submittedName>
        <fullName evidence="2">Uncharacterized protein</fullName>
    </submittedName>
</protein>
<feature type="region of interest" description="Disordered" evidence="1">
    <location>
        <begin position="26"/>
        <end position="52"/>
    </location>
</feature>
<evidence type="ECO:0000256" key="1">
    <source>
        <dbReference type="SAM" id="MobiDB-lite"/>
    </source>
</evidence>
<name>A0ABD3PXD7_9STRA</name>
<proteinExistence type="predicted"/>
<evidence type="ECO:0000313" key="2">
    <source>
        <dbReference type="EMBL" id="KAL3792833.1"/>
    </source>
</evidence>
<gene>
    <name evidence="2" type="ORF">ACHAW5_003719</name>
</gene>
<sequence length="83" mass="9359">MPNLGTARFLSPKAPSFKWENRRLKGKNLSKMTDMNNGPPEMSSCAPLDKERQPTAALVQRMLKQAPRRSLLMRIIVNDGAYS</sequence>